<dbReference type="EMBL" id="JBBPFD010000020">
    <property type="protein sequence ID" value="KAK7883794.1"/>
    <property type="molecule type" value="Genomic_DNA"/>
</dbReference>
<evidence type="ECO:0000313" key="4">
    <source>
        <dbReference type="Proteomes" id="UP001460270"/>
    </source>
</evidence>
<feature type="coiled-coil region" evidence="1">
    <location>
        <begin position="46"/>
        <end position="73"/>
    </location>
</feature>
<proteinExistence type="predicted"/>
<evidence type="ECO:0000256" key="1">
    <source>
        <dbReference type="SAM" id="Coils"/>
    </source>
</evidence>
<dbReference type="Gene3D" id="1.20.5.340">
    <property type="match status" value="1"/>
</dbReference>
<feature type="chain" id="PRO_5043833257" evidence="2">
    <location>
        <begin position="19"/>
        <end position="143"/>
    </location>
</feature>
<reference evidence="4" key="1">
    <citation type="submission" date="2024-04" db="EMBL/GenBank/DDBJ databases">
        <title>Salinicola lusitanus LLJ914,a marine bacterium isolated from the Okinawa Trough.</title>
        <authorList>
            <person name="Li J."/>
        </authorList>
    </citation>
    <scope>NUCLEOTIDE SEQUENCE [LARGE SCALE GENOMIC DNA]</scope>
</reference>
<keyword evidence="4" id="KW-1185">Reference proteome</keyword>
<accession>A0AAW0MRI6</accession>
<protein>
    <submittedName>
        <fullName evidence="3">Uncharacterized protein</fullName>
    </submittedName>
</protein>
<sequence length="143" mass="15927">MENTLVFLLLLLCSFSSAHEDRDKKKEILPFLSDIHAALRVMTAALAEHKVKIEQLQTLNQAQTSEMKNLKTQTSGIQTRVAALWRNGASQASELKNLKTQTSETKTQVTALWRDRTIGQVAFSASLLVSGEKLKDPLRVLPP</sequence>
<evidence type="ECO:0000313" key="3">
    <source>
        <dbReference type="EMBL" id="KAK7883794.1"/>
    </source>
</evidence>
<evidence type="ECO:0000256" key="2">
    <source>
        <dbReference type="SAM" id="SignalP"/>
    </source>
</evidence>
<organism evidence="3 4">
    <name type="scientific">Mugilogobius chulae</name>
    <name type="common">yellowstripe goby</name>
    <dbReference type="NCBI Taxonomy" id="88201"/>
    <lineage>
        <taxon>Eukaryota</taxon>
        <taxon>Metazoa</taxon>
        <taxon>Chordata</taxon>
        <taxon>Craniata</taxon>
        <taxon>Vertebrata</taxon>
        <taxon>Euteleostomi</taxon>
        <taxon>Actinopterygii</taxon>
        <taxon>Neopterygii</taxon>
        <taxon>Teleostei</taxon>
        <taxon>Neoteleostei</taxon>
        <taxon>Acanthomorphata</taxon>
        <taxon>Gobiaria</taxon>
        <taxon>Gobiiformes</taxon>
        <taxon>Gobioidei</taxon>
        <taxon>Gobiidae</taxon>
        <taxon>Gobionellinae</taxon>
        <taxon>Mugilogobius</taxon>
    </lineage>
</organism>
<dbReference type="Proteomes" id="UP001460270">
    <property type="component" value="Unassembled WGS sequence"/>
</dbReference>
<feature type="signal peptide" evidence="2">
    <location>
        <begin position="1"/>
        <end position="18"/>
    </location>
</feature>
<keyword evidence="2" id="KW-0732">Signal</keyword>
<keyword evidence="1" id="KW-0175">Coiled coil</keyword>
<name>A0AAW0MRI6_9GOBI</name>
<gene>
    <name evidence="3" type="ORF">WMY93_026917</name>
</gene>
<comment type="caution">
    <text evidence="3">The sequence shown here is derived from an EMBL/GenBank/DDBJ whole genome shotgun (WGS) entry which is preliminary data.</text>
</comment>
<dbReference type="AlphaFoldDB" id="A0AAW0MRI6"/>